<dbReference type="GO" id="GO:0016874">
    <property type="term" value="F:ligase activity"/>
    <property type="evidence" value="ECO:0007669"/>
    <property type="project" value="UniProtKB-KW"/>
</dbReference>
<evidence type="ECO:0000256" key="5">
    <source>
        <dbReference type="ARBA" id="ARBA00022833"/>
    </source>
</evidence>
<keyword evidence="5" id="KW-0862">Zinc</keyword>
<evidence type="ECO:0000313" key="10">
    <source>
        <dbReference type="Proteomes" id="UP000594638"/>
    </source>
</evidence>
<sequence>MGSGSSRLRSCQSPRDGVGTRQRRRPTAKRSLSSILICGASSSQSPNEMEDDPAELLVNSAEHYHSKKLNFPGKYSALSVGSVAGLASSKTENGIPTGRPMIANENPGLECSPSNGDTSDKGKCLSKSGELVPSDQSITSSRTHETDSTLYIHQPSSDSASANERPTIDAVSGINNNMNGISSHLGAELTNCTLPSSLRLNSSSDDISVENNVNEAIYFSFSDSGSGSGSGFDSTVSESPINADSPRDDTPQELIPSGLGHPISEREQTRQDTSVLHVDMPSVSSDILASSSAEIGSREERRNSRRLFWDAFSRRSSRRHTDSRTFVFPSGDTDNLRSRDRWILDFSGDLFNDRIGGDSRAYESRTQVINERRWHSRSEIWERLRGGFDTSEQRIAVCPRGIHADGTCSCQSSLTSEESGARTGVSRIVMLAEALFEVLDEIHRQPMSLSLSMVSLPAPESVVDSFPMKTHRKPEKSETGDEDQQCYICLADITCHVSINGSRRFMVCAHSAGGMFTKASQKSLFRTQKPLLYRDFIYCFQAQATNPFAIKPSPGALDVGYVAVLRHATALAFDLSDDVIGCSSLSWKP</sequence>
<dbReference type="Gramene" id="OE9A117110T3">
    <property type="protein sequence ID" value="OE9A117110C3"/>
    <property type="gene ID" value="OE9A117110"/>
</dbReference>
<evidence type="ECO:0000256" key="7">
    <source>
        <dbReference type="ARBA" id="ARBA00023136"/>
    </source>
</evidence>
<feature type="compositionally biased region" description="Polar residues" evidence="8">
    <location>
        <begin position="1"/>
        <end position="13"/>
    </location>
</feature>
<feature type="compositionally biased region" description="Polar residues" evidence="8">
    <location>
        <begin position="30"/>
        <end position="47"/>
    </location>
</feature>
<dbReference type="AlphaFoldDB" id="A0A8S0PJA2"/>
<dbReference type="GO" id="GO:0008270">
    <property type="term" value="F:zinc ion binding"/>
    <property type="evidence" value="ECO:0007669"/>
    <property type="project" value="UniProtKB-KW"/>
</dbReference>
<keyword evidence="10" id="KW-1185">Reference proteome</keyword>
<evidence type="ECO:0000256" key="6">
    <source>
        <dbReference type="ARBA" id="ARBA00022989"/>
    </source>
</evidence>
<name>A0A8S0PJA2_OLEEU</name>
<dbReference type="PANTHER" id="PTHR47168:SF1">
    <property type="entry name" value="OS02G0798600 PROTEIN"/>
    <property type="match status" value="1"/>
</dbReference>
<organism evidence="9 10">
    <name type="scientific">Olea europaea subsp. europaea</name>
    <dbReference type="NCBI Taxonomy" id="158383"/>
    <lineage>
        <taxon>Eukaryota</taxon>
        <taxon>Viridiplantae</taxon>
        <taxon>Streptophyta</taxon>
        <taxon>Embryophyta</taxon>
        <taxon>Tracheophyta</taxon>
        <taxon>Spermatophyta</taxon>
        <taxon>Magnoliopsida</taxon>
        <taxon>eudicotyledons</taxon>
        <taxon>Gunneridae</taxon>
        <taxon>Pentapetalae</taxon>
        <taxon>asterids</taxon>
        <taxon>lamiids</taxon>
        <taxon>Lamiales</taxon>
        <taxon>Oleaceae</taxon>
        <taxon>Oleeae</taxon>
        <taxon>Olea</taxon>
    </lineage>
</organism>
<reference evidence="9 10" key="1">
    <citation type="submission" date="2019-12" db="EMBL/GenBank/DDBJ databases">
        <authorList>
            <person name="Alioto T."/>
            <person name="Alioto T."/>
            <person name="Gomez Garrido J."/>
        </authorList>
    </citation>
    <scope>NUCLEOTIDE SEQUENCE [LARGE SCALE GENOMIC DNA]</scope>
</reference>
<dbReference type="GO" id="GO:0016020">
    <property type="term" value="C:membrane"/>
    <property type="evidence" value="ECO:0007669"/>
    <property type="project" value="UniProtKB-SubCell"/>
</dbReference>
<comment type="subcellular location">
    <subcellularLocation>
        <location evidence="1">Membrane</location>
        <topology evidence="1">Single-pass membrane protein</topology>
    </subcellularLocation>
</comment>
<dbReference type="PANTHER" id="PTHR47168">
    <property type="entry name" value="RING ZINC FINGER DOMAIN SUPERFAMILY PROTEIN-RELATED"/>
    <property type="match status" value="1"/>
</dbReference>
<evidence type="ECO:0000256" key="1">
    <source>
        <dbReference type="ARBA" id="ARBA00004167"/>
    </source>
</evidence>
<feature type="region of interest" description="Disordered" evidence="8">
    <location>
        <begin position="1"/>
        <end position="53"/>
    </location>
</feature>
<proteinExistence type="predicted"/>
<evidence type="ECO:0000256" key="3">
    <source>
        <dbReference type="ARBA" id="ARBA00022723"/>
    </source>
</evidence>
<dbReference type="OrthoDB" id="8062037at2759"/>
<keyword evidence="6" id="KW-1133">Transmembrane helix</keyword>
<keyword evidence="3" id="KW-0479">Metal-binding</keyword>
<feature type="compositionally biased region" description="Polar residues" evidence="8">
    <location>
        <begin position="148"/>
        <end position="164"/>
    </location>
</feature>
<evidence type="ECO:0000313" key="9">
    <source>
        <dbReference type="EMBL" id="CAA2953954.1"/>
    </source>
</evidence>
<feature type="region of interest" description="Disordered" evidence="8">
    <location>
        <begin position="224"/>
        <end position="271"/>
    </location>
</feature>
<protein>
    <submittedName>
        <fullName evidence="9">E3 ubiquitin- ligase RLIM-like</fullName>
    </submittedName>
</protein>
<evidence type="ECO:0000256" key="4">
    <source>
        <dbReference type="ARBA" id="ARBA00022771"/>
    </source>
</evidence>
<evidence type="ECO:0000256" key="2">
    <source>
        <dbReference type="ARBA" id="ARBA00022692"/>
    </source>
</evidence>
<dbReference type="Proteomes" id="UP000594638">
    <property type="component" value="Unassembled WGS sequence"/>
</dbReference>
<keyword evidence="7" id="KW-0472">Membrane</keyword>
<keyword evidence="4" id="KW-0863">Zinc-finger</keyword>
<keyword evidence="2" id="KW-0812">Transmembrane</keyword>
<accession>A0A8S0PJA2</accession>
<feature type="region of interest" description="Disordered" evidence="8">
    <location>
        <begin position="88"/>
        <end position="164"/>
    </location>
</feature>
<dbReference type="EMBL" id="CACTIH010000103">
    <property type="protein sequence ID" value="CAA2953954.1"/>
    <property type="molecule type" value="Genomic_DNA"/>
</dbReference>
<evidence type="ECO:0000256" key="8">
    <source>
        <dbReference type="SAM" id="MobiDB-lite"/>
    </source>
</evidence>
<comment type="caution">
    <text evidence="9">The sequence shown here is derived from an EMBL/GenBank/DDBJ whole genome shotgun (WGS) entry which is preliminary data.</text>
</comment>
<dbReference type="InterPro" id="IPR051653">
    <property type="entry name" value="E3_ligase_sorting_rcpt"/>
</dbReference>
<gene>
    <name evidence="9" type="ORF">OLEA9_A117110</name>
</gene>
<keyword evidence="9" id="KW-0436">Ligase</keyword>